<sequence>MFLTTNRFPQECLGELHQALSSEAAEVSGEDFAILAEDEMNGREIKNSIKTALVLAEHEDKPLKLEHLLVVLDIRKRLTTFERPDEERKVAKQH</sequence>
<proteinExistence type="predicted"/>
<dbReference type="EMBL" id="ML986847">
    <property type="protein sequence ID" value="KAF2257758.1"/>
    <property type="molecule type" value="Genomic_DNA"/>
</dbReference>
<organism evidence="1 2">
    <name type="scientific">Lojkania enalia</name>
    <dbReference type="NCBI Taxonomy" id="147567"/>
    <lineage>
        <taxon>Eukaryota</taxon>
        <taxon>Fungi</taxon>
        <taxon>Dikarya</taxon>
        <taxon>Ascomycota</taxon>
        <taxon>Pezizomycotina</taxon>
        <taxon>Dothideomycetes</taxon>
        <taxon>Pleosporomycetidae</taxon>
        <taxon>Pleosporales</taxon>
        <taxon>Pleosporales incertae sedis</taxon>
        <taxon>Lojkania</taxon>
    </lineage>
</organism>
<evidence type="ECO:0000313" key="1">
    <source>
        <dbReference type="EMBL" id="KAF2257758.1"/>
    </source>
</evidence>
<gene>
    <name evidence="1" type="ORF">CC78DRAFT_588022</name>
</gene>
<accession>A0A9P4MXR0</accession>
<dbReference type="Proteomes" id="UP000800093">
    <property type="component" value="Unassembled WGS sequence"/>
</dbReference>
<comment type="caution">
    <text evidence="1">The sequence shown here is derived from an EMBL/GenBank/DDBJ whole genome shotgun (WGS) entry which is preliminary data.</text>
</comment>
<dbReference type="AlphaFoldDB" id="A0A9P4MXR0"/>
<reference evidence="2" key="1">
    <citation type="journal article" date="2020" name="Stud. Mycol.">
        <title>101 Dothideomycetes genomes: A test case for predicting lifestyles and emergence of pathogens.</title>
        <authorList>
            <person name="Haridas S."/>
            <person name="Albert R."/>
            <person name="Binder M."/>
            <person name="Bloem J."/>
            <person name="LaButti K."/>
            <person name="Salamov A."/>
            <person name="Andreopoulos B."/>
            <person name="Baker S."/>
            <person name="Barry K."/>
            <person name="Bills G."/>
            <person name="Bluhm B."/>
            <person name="Cannon C."/>
            <person name="Castanera R."/>
            <person name="Culley D."/>
            <person name="Daum C."/>
            <person name="Ezra D."/>
            <person name="Gonzalez J."/>
            <person name="Henrissat B."/>
            <person name="Kuo A."/>
            <person name="Liang C."/>
            <person name="Lipzen A."/>
            <person name="Lutzoni F."/>
            <person name="Magnuson J."/>
            <person name="Mondo S."/>
            <person name="Nolan M."/>
            <person name="Ohm R."/>
            <person name="Pangilinan J."/>
            <person name="Park H.-J."/>
            <person name="Ramirez L."/>
            <person name="Alfaro M."/>
            <person name="Sun H."/>
            <person name="Tritt A."/>
            <person name="Yoshinaga Y."/>
            <person name="Zwiers L.-H."/>
            <person name="Turgeon B."/>
            <person name="Goodwin S."/>
            <person name="Spatafora J."/>
            <person name="Crous P."/>
            <person name="Grigoriev I."/>
        </authorList>
    </citation>
    <scope>NUCLEOTIDE SEQUENCE [LARGE SCALE GENOMIC DNA]</scope>
    <source>
        <strain evidence="2">CBS 304.66</strain>
    </source>
</reference>
<evidence type="ECO:0000313" key="2">
    <source>
        <dbReference type="Proteomes" id="UP000800093"/>
    </source>
</evidence>
<protein>
    <submittedName>
        <fullName evidence="1">Uncharacterized protein</fullName>
    </submittedName>
</protein>
<name>A0A9P4MXR0_9PLEO</name>
<dbReference type="OrthoDB" id="10042665at2759"/>
<keyword evidence="2" id="KW-1185">Reference proteome</keyword>